<dbReference type="Gene3D" id="1.25.40.390">
    <property type="match status" value="1"/>
</dbReference>
<gene>
    <name evidence="8" type="ORF">SAMN05421813_1045</name>
</gene>
<dbReference type="EMBL" id="FNHH01000004">
    <property type="protein sequence ID" value="SDL94243.1"/>
    <property type="molecule type" value="Genomic_DNA"/>
</dbReference>
<dbReference type="Pfam" id="PF14322">
    <property type="entry name" value="SusD-like_3"/>
    <property type="match status" value="1"/>
</dbReference>
<dbReference type="Proteomes" id="UP000199226">
    <property type="component" value="Unassembled WGS sequence"/>
</dbReference>
<name>A0A1G9P6S4_9SPHI</name>
<evidence type="ECO:0000313" key="9">
    <source>
        <dbReference type="Proteomes" id="UP000199226"/>
    </source>
</evidence>
<proteinExistence type="inferred from homology"/>
<dbReference type="Pfam" id="PF07980">
    <property type="entry name" value="SusD_RagB"/>
    <property type="match status" value="1"/>
</dbReference>
<feature type="domain" description="RagB/SusD" evidence="6">
    <location>
        <begin position="297"/>
        <end position="581"/>
    </location>
</feature>
<evidence type="ECO:0000259" key="6">
    <source>
        <dbReference type="Pfam" id="PF07980"/>
    </source>
</evidence>
<evidence type="ECO:0000256" key="3">
    <source>
        <dbReference type="ARBA" id="ARBA00022729"/>
    </source>
</evidence>
<dbReference type="STRING" id="990371.SAMN05421813_1045"/>
<dbReference type="InterPro" id="IPR011990">
    <property type="entry name" value="TPR-like_helical_dom_sf"/>
</dbReference>
<keyword evidence="9" id="KW-1185">Reference proteome</keyword>
<keyword evidence="5" id="KW-0998">Cell outer membrane</keyword>
<comment type="similarity">
    <text evidence="2">Belongs to the SusD family.</text>
</comment>
<evidence type="ECO:0000256" key="4">
    <source>
        <dbReference type="ARBA" id="ARBA00023136"/>
    </source>
</evidence>
<dbReference type="AlphaFoldDB" id="A0A1G9P6S4"/>
<dbReference type="SUPFAM" id="SSF48452">
    <property type="entry name" value="TPR-like"/>
    <property type="match status" value="1"/>
</dbReference>
<organism evidence="8 9">
    <name type="scientific">Daejeonella rubra</name>
    <dbReference type="NCBI Taxonomy" id="990371"/>
    <lineage>
        <taxon>Bacteria</taxon>
        <taxon>Pseudomonadati</taxon>
        <taxon>Bacteroidota</taxon>
        <taxon>Sphingobacteriia</taxon>
        <taxon>Sphingobacteriales</taxon>
        <taxon>Sphingobacteriaceae</taxon>
        <taxon>Daejeonella</taxon>
    </lineage>
</organism>
<dbReference type="GO" id="GO:0009279">
    <property type="term" value="C:cell outer membrane"/>
    <property type="evidence" value="ECO:0007669"/>
    <property type="project" value="UniProtKB-SubCell"/>
</dbReference>
<evidence type="ECO:0000256" key="2">
    <source>
        <dbReference type="ARBA" id="ARBA00006275"/>
    </source>
</evidence>
<evidence type="ECO:0000256" key="5">
    <source>
        <dbReference type="ARBA" id="ARBA00023237"/>
    </source>
</evidence>
<dbReference type="PROSITE" id="PS51257">
    <property type="entry name" value="PROKAR_LIPOPROTEIN"/>
    <property type="match status" value="1"/>
</dbReference>
<dbReference type="InterPro" id="IPR033985">
    <property type="entry name" value="SusD-like_N"/>
</dbReference>
<sequence length="581" mass="66056">MRKIFIPLLVIAAFTITSCKKYLDLKPIDKLTPEQAFANENNLQLYVNSFYDQMLPTGPAIYQGDVMSDITVPNAVPNYIGGRLSSQDATGWTWGDLRNINYFLENYNNPAIPLKARNHYAGIARFFRAYFYYQKVKQFGDVPWYGKTLNVDDKDLYKGRDSRSVVMDSVLADIDFASNNIYSTKDNSSTRISKWVALALKSRICLFEGTFRKYHPEAALTSTADKWLQEAANASDLLIKSGQYRLQNTGNPNTDYRSLFISENPVSNEVLLAAVYNNSLKKWHNAAWWFNSATLGARLGLDKKFINTYLNSDGSRFTDISGYQTMEFQNEVKNRDKRLQQTIRMGNYKRTDGSPAPPDFTVTYSGYQIQKFSMDDKYFDTRTESYNSIPIIRYAEVLLNYAEAKAELGTITVTDWNLTIGALRNRAGITNTGMPVSPDVYLQSQFFPGISNAALLEIRRERGVEMVSEGIRYDDLRRWKAGKLLEKVYEGIYVPGKDQLLDLNEDGKPDVSFVDKVPANRVSGVTYFVLDNNTSKLSQGNKGNLIWLSNTPKSYAEKHYLYPIPANEILLNPALGQNKDW</sequence>
<dbReference type="RefSeq" id="WP_090700305.1">
    <property type="nucleotide sequence ID" value="NZ_FNHH01000004.1"/>
</dbReference>
<keyword evidence="3" id="KW-0732">Signal</keyword>
<protein>
    <submittedName>
        <fullName evidence="8">Starch-binding associating with outer membrane</fullName>
    </submittedName>
</protein>
<feature type="domain" description="SusD-like N-terminal" evidence="7">
    <location>
        <begin position="96"/>
        <end position="206"/>
    </location>
</feature>
<reference evidence="9" key="1">
    <citation type="submission" date="2016-10" db="EMBL/GenBank/DDBJ databases">
        <authorList>
            <person name="Varghese N."/>
            <person name="Submissions S."/>
        </authorList>
    </citation>
    <scope>NUCLEOTIDE SEQUENCE [LARGE SCALE GENOMIC DNA]</scope>
    <source>
        <strain evidence="9">DSM 24536</strain>
    </source>
</reference>
<evidence type="ECO:0000259" key="7">
    <source>
        <dbReference type="Pfam" id="PF14322"/>
    </source>
</evidence>
<accession>A0A1G9P6S4</accession>
<dbReference type="OrthoDB" id="5694214at2"/>
<evidence type="ECO:0000313" key="8">
    <source>
        <dbReference type="EMBL" id="SDL94243.1"/>
    </source>
</evidence>
<evidence type="ECO:0000256" key="1">
    <source>
        <dbReference type="ARBA" id="ARBA00004442"/>
    </source>
</evidence>
<dbReference type="InterPro" id="IPR012944">
    <property type="entry name" value="SusD_RagB_dom"/>
</dbReference>
<comment type="subcellular location">
    <subcellularLocation>
        <location evidence="1">Cell outer membrane</location>
    </subcellularLocation>
</comment>
<keyword evidence="4" id="KW-0472">Membrane</keyword>